<dbReference type="Proteomes" id="UP001362999">
    <property type="component" value="Unassembled WGS sequence"/>
</dbReference>
<dbReference type="EMBL" id="JAWWNJ010000140">
    <property type="protein sequence ID" value="KAK6984208.1"/>
    <property type="molecule type" value="Genomic_DNA"/>
</dbReference>
<sequence>MVNPSISKTLSEESYPPSRQDIRKTPWHLMHHQLIPRRRVQRESHERRSPTRGLCVAMHMVGRIPQSTKATPSKFVVLASQRISKPDVIGSRAGCFTARVLRISEGCRCRVEGLRANLSADAGHNLQRPPNQAIEAKPLSAHITVALGRQRQHTLHESPCFGEIPDPVEVILCNEMIPGPVRVLQSRLEREGADDPATTADGEKPRGVALSFTLALPSALFFDAALTRVRTVFAAVGDPAPDAEGDELTRRVEWRAPGAPPPPRPVALFLMTRGTSLALV</sequence>
<keyword evidence="3" id="KW-1185">Reference proteome</keyword>
<feature type="region of interest" description="Disordered" evidence="1">
    <location>
        <begin position="1"/>
        <end position="22"/>
    </location>
</feature>
<dbReference type="AlphaFoldDB" id="A0AAV9ZIL1"/>
<accession>A0AAV9ZIL1</accession>
<comment type="caution">
    <text evidence="2">The sequence shown here is derived from an EMBL/GenBank/DDBJ whole genome shotgun (WGS) entry which is preliminary data.</text>
</comment>
<proteinExistence type="predicted"/>
<reference evidence="2 3" key="1">
    <citation type="journal article" date="2024" name="J Genomics">
        <title>Draft genome sequencing and assembly of Favolaschia claudopus CIRM-BRFM 2984 isolated from oak limbs.</title>
        <authorList>
            <person name="Navarro D."/>
            <person name="Drula E."/>
            <person name="Chaduli D."/>
            <person name="Cazenave R."/>
            <person name="Ahrendt S."/>
            <person name="Wang J."/>
            <person name="Lipzen A."/>
            <person name="Daum C."/>
            <person name="Barry K."/>
            <person name="Grigoriev I.V."/>
            <person name="Favel A."/>
            <person name="Rosso M.N."/>
            <person name="Martin F."/>
        </authorList>
    </citation>
    <scope>NUCLEOTIDE SEQUENCE [LARGE SCALE GENOMIC DNA]</scope>
    <source>
        <strain evidence="2 3">CIRM-BRFM 2984</strain>
    </source>
</reference>
<evidence type="ECO:0000313" key="2">
    <source>
        <dbReference type="EMBL" id="KAK6984208.1"/>
    </source>
</evidence>
<evidence type="ECO:0000313" key="3">
    <source>
        <dbReference type="Proteomes" id="UP001362999"/>
    </source>
</evidence>
<gene>
    <name evidence="2" type="ORF">R3P38DRAFT_3232186</name>
</gene>
<name>A0AAV9ZIL1_9AGAR</name>
<protein>
    <submittedName>
        <fullName evidence="2">Uncharacterized protein</fullName>
    </submittedName>
</protein>
<organism evidence="2 3">
    <name type="scientific">Favolaschia claudopus</name>
    <dbReference type="NCBI Taxonomy" id="2862362"/>
    <lineage>
        <taxon>Eukaryota</taxon>
        <taxon>Fungi</taxon>
        <taxon>Dikarya</taxon>
        <taxon>Basidiomycota</taxon>
        <taxon>Agaricomycotina</taxon>
        <taxon>Agaricomycetes</taxon>
        <taxon>Agaricomycetidae</taxon>
        <taxon>Agaricales</taxon>
        <taxon>Marasmiineae</taxon>
        <taxon>Mycenaceae</taxon>
        <taxon>Favolaschia</taxon>
    </lineage>
</organism>
<evidence type="ECO:0000256" key="1">
    <source>
        <dbReference type="SAM" id="MobiDB-lite"/>
    </source>
</evidence>